<keyword evidence="6" id="KW-1015">Disulfide bond</keyword>
<feature type="binding site" evidence="8">
    <location>
        <position position="106"/>
    </location>
    <ligand>
        <name>Zn(2+)</name>
        <dbReference type="ChEBI" id="CHEBI:29105"/>
    </ligand>
</feature>
<reference evidence="11" key="5">
    <citation type="submission" date="2025-05" db="UniProtKB">
        <authorList>
            <consortium name="Ensembl"/>
        </authorList>
    </citation>
    <scope>IDENTIFICATION</scope>
    <source>
        <strain evidence="11">Hereford</strain>
    </source>
</reference>
<dbReference type="GO" id="GO:0005148">
    <property type="term" value="F:prolactin receptor binding"/>
    <property type="evidence" value="ECO:0000318"/>
    <property type="project" value="GO_Central"/>
</dbReference>
<dbReference type="GO" id="GO:0005615">
    <property type="term" value="C:extracellular space"/>
    <property type="evidence" value="ECO:0000318"/>
    <property type="project" value="GO_Central"/>
</dbReference>
<dbReference type="GO" id="GO:0009891">
    <property type="term" value="P:positive regulation of biosynthetic process"/>
    <property type="evidence" value="ECO:0007669"/>
    <property type="project" value="UniProtKB-ARBA"/>
</dbReference>
<dbReference type="EMBL" id="LM644221">
    <property type="protein sequence ID" value="CDW51468.1"/>
    <property type="molecule type" value="mRNA"/>
</dbReference>
<feature type="binding site" evidence="8">
    <location>
        <position position="264"/>
    </location>
    <ligand>
        <name>Zn(2+)</name>
        <dbReference type="ChEBI" id="CHEBI:29105"/>
    </ligand>
</feature>
<dbReference type="PANTHER" id="PTHR11417:SF5">
    <property type="entry name" value="PROLACTIN"/>
    <property type="match status" value="1"/>
</dbReference>
<dbReference type="GeneTree" id="ENSGT00950000182818"/>
<evidence type="ECO:0000256" key="5">
    <source>
        <dbReference type="ARBA" id="ARBA00022729"/>
    </source>
</evidence>
<organism evidence="11 12">
    <name type="scientific">Bos taurus</name>
    <name type="common">Bovine</name>
    <dbReference type="NCBI Taxonomy" id="9913"/>
    <lineage>
        <taxon>Eukaryota</taxon>
        <taxon>Metazoa</taxon>
        <taxon>Chordata</taxon>
        <taxon>Craniata</taxon>
        <taxon>Vertebrata</taxon>
        <taxon>Euteleostomi</taxon>
        <taxon>Mammalia</taxon>
        <taxon>Eutheria</taxon>
        <taxon>Laurasiatheria</taxon>
        <taxon>Artiodactyla</taxon>
        <taxon>Ruminantia</taxon>
        <taxon>Pecora</taxon>
        <taxon>Bovidae</taxon>
        <taxon>Bovinae</taxon>
        <taxon>Bos</taxon>
    </lineage>
</organism>
<evidence type="ECO:0000313" key="12">
    <source>
        <dbReference type="Proteomes" id="UP000009136"/>
    </source>
</evidence>
<dbReference type="GO" id="GO:0031667">
    <property type="term" value="P:response to nutrient levels"/>
    <property type="evidence" value="ECO:0000318"/>
    <property type="project" value="GO_Central"/>
</dbReference>
<dbReference type="PRINTS" id="PR00836">
    <property type="entry name" value="SOMATOTROPIN"/>
</dbReference>
<comment type="subcellular location">
    <subcellularLocation>
        <location evidence="1 9">Secreted</location>
    </subcellularLocation>
</comment>
<evidence type="ECO:0000313" key="10">
    <source>
        <dbReference type="EMBL" id="CDW51468.1"/>
    </source>
</evidence>
<dbReference type="GO" id="GO:0005179">
    <property type="term" value="F:hormone activity"/>
    <property type="evidence" value="ECO:0000318"/>
    <property type="project" value="GO_Central"/>
</dbReference>
<evidence type="ECO:0000256" key="2">
    <source>
        <dbReference type="ARBA" id="ARBA00008474"/>
    </source>
</evidence>
<dbReference type="Proteomes" id="UP000009136">
    <property type="component" value="Chromosome 23"/>
</dbReference>
<dbReference type="GO" id="GO:0007565">
    <property type="term" value="P:female pregnancy"/>
    <property type="evidence" value="ECO:0000318"/>
    <property type="project" value="GO_Central"/>
</dbReference>
<keyword evidence="3" id="KW-0964">Secreted</keyword>
<reference evidence="11 12" key="3">
    <citation type="submission" date="2018-03" db="EMBL/GenBank/DDBJ databases">
        <title>ARS-UCD1.2.</title>
        <authorList>
            <person name="Rosen B.D."/>
            <person name="Bickhart D.M."/>
            <person name="Koren S."/>
            <person name="Schnabel R.D."/>
            <person name="Hall R."/>
            <person name="Zimin A."/>
            <person name="Dreischer C."/>
            <person name="Schultheiss S."/>
            <person name="Schroeder S.G."/>
            <person name="Elsik C.G."/>
            <person name="Couldrey C."/>
            <person name="Liu G.E."/>
            <person name="Van Tassell C.P."/>
            <person name="Phillippy A.M."/>
            <person name="Smith T.P.L."/>
            <person name="Medrano J.F."/>
        </authorList>
    </citation>
    <scope>NUCLEOTIDE SEQUENCE [LARGE SCALE GENOMIC DNA]</scope>
    <source>
        <strain evidence="11 12">Hereford</strain>
    </source>
</reference>
<keyword evidence="5" id="KW-0732">Signal</keyword>
<evidence type="ECO:0000256" key="7">
    <source>
        <dbReference type="ARBA" id="ARBA00023180"/>
    </source>
</evidence>
<accession>A0A0M6L0G7</accession>
<name>E1BC34_BOVIN</name>
<dbReference type="GO" id="GO:0030879">
    <property type="term" value="P:mammary gland development"/>
    <property type="evidence" value="ECO:0000318"/>
    <property type="project" value="GO_Central"/>
</dbReference>
<evidence type="ECO:0000256" key="6">
    <source>
        <dbReference type="ARBA" id="ARBA00023157"/>
    </source>
</evidence>
<dbReference type="AlphaFoldDB" id="E1BC34"/>
<dbReference type="Gene3D" id="1.20.1250.10">
    <property type="match status" value="1"/>
</dbReference>
<dbReference type="PROSITE" id="PS00338">
    <property type="entry name" value="SOMATOTROPIN_2"/>
    <property type="match status" value="1"/>
</dbReference>
<dbReference type="eggNOG" id="ENOG502QYU3">
    <property type="taxonomic scope" value="Eukaryota"/>
</dbReference>
<keyword evidence="8" id="KW-0479">Metal-binding</keyword>
<dbReference type="InterPro" id="IPR001400">
    <property type="entry name" value="Somatotropin/Prolactin"/>
</dbReference>
<dbReference type="GO" id="GO:0046427">
    <property type="term" value="P:positive regulation of receptor signaling pathway via JAK-STAT"/>
    <property type="evidence" value="ECO:0000318"/>
    <property type="project" value="GO_Central"/>
</dbReference>
<sequence length="278" mass="32239">MASWLSLRSIPCSRFPPSHPIRLTPHGQQESSPWDHSTIPMAPAPSFRGHQWTYNPVRGSCLLLLLLMSNLLLCQGKSCPSCGPDVFVSLRKSFTDRFMNAASLSHDFYNLSTIMFNEFDEKYAQGKLYYINVTKSCHTNSFHAPEERDIVQQTNIEDLSKWTLVLLYSWNNPLHHLVTELQHMKELSNAFLSSATRFENMSEKLQAFIERQFSKIIVPVLNTMIQARSSWTGLPSLMSSDEDRRHSEFYNLFYCLRRDSRKVDMYIKILTCRTHKTC</sequence>
<dbReference type="VEuPathDB" id="HostDB:ENSBTAG00000049869"/>
<keyword evidence="12" id="KW-1185">Reference proteome</keyword>
<proteinExistence type="evidence at transcript level"/>
<dbReference type="Ensembl" id="ENSBTAT00000048220.5">
    <property type="protein sequence ID" value="ENSBTAP00000045299.4"/>
    <property type="gene ID" value="ENSBTAG00000062760.1"/>
</dbReference>
<reference evidence="10" key="2">
    <citation type="journal article" date="2016" name="Data Brief">
        <title>Curated eutherian third party data gene data sets.</title>
        <authorList>
            <person name="Premzl M."/>
        </authorList>
    </citation>
    <scope>NUCLEOTIDE SEQUENCE</scope>
</reference>
<dbReference type="GO" id="GO:0007166">
    <property type="term" value="P:cell surface receptor signaling pathway"/>
    <property type="evidence" value="ECO:0000318"/>
    <property type="project" value="GO_Central"/>
</dbReference>
<gene>
    <name evidence="11" type="primary">PRP14</name>
    <name evidence="10" type="synonym">GHE3</name>
</gene>
<dbReference type="Pfam" id="PF00103">
    <property type="entry name" value="Hormone_1"/>
    <property type="match status" value="1"/>
</dbReference>
<keyword evidence="8" id="KW-0862">Zinc</keyword>
<dbReference type="PROSITE" id="PS00266">
    <property type="entry name" value="SOMATOTROPIN_1"/>
    <property type="match status" value="1"/>
</dbReference>
<dbReference type="OMA" id="SHMEDAP"/>
<evidence type="ECO:0000256" key="9">
    <source>
        <dbReference type="RuleBase" id="RU003618"/>
    </source>
</evidence>
<dbReference type="InterPro" id="IPR009079">
    <property type="entry name" value="4_helix_cytokine-like_core"/>
</dbReference>
<reference evidence="10" key="4">
    <citation type="journal article" date="2019" name="Gene Rep">
        <title>Eutherian third-party data gene collections.</title>
        <authorList>
            <person name="Premzl M."/>
        </authorList>
    </citation>
    <scope>NUCLEOTIDE SEQUENCE</scope>
</reference>
<accession>E1BC34</accession>
<evidence type="ECO:0000256" key="8">
    <source>
        <dbReference type="PIRSR" id="PIRSR601400-1"/>
    </source>
</evidence>
<keyword evidence="4 9" id="KW-0372">Hormone</keyword>
<dbReference type="PANTHER" id="PTHR11417">
    <property type="entry name" value="SOMATOTROPIN,PROLACTIN"/>
    <property type="match status" value="1"/>
</dbReference>
<dbReference type="GO" id="GO:0046872">
    <property type="term" value="F:metal ion binding"/>
    <property type="evidence" value="ECO:0007669"/>
    <property type="project" value="UniProtKB-KW"/>
</dbReference>
<comment type="similarity">
    <text evidence="2 9">Belongs to the somatotropin/prolactin family.</text>
</comment>
<protein>
    <submittedName>
        <fullName evidence="10">Growth hormone E3</fullName>
    </submittedName>
    <submittedName>
        <fullName evidence="11">Prolactin-related protein 14</fullName>
    </submittedName>
</protein>
<evidence type="ECO:0000256" key="3">
    <source>
        <dbReference type="ARBA" id="ARBA00022525"/>
    </source>
</evidence>
<evidence type="ECO:0000256" key="1">
    <source>
        <dbReference type="ARBA" id="ARBA00004613"/>
    </source>
</evidence>
<dbReference type="SUPFAM" id="SSF47266">
    <property type="entry name" value="4-helical cytokines"/>
    <property type="match status" value="1"/>
</dbReference>
<dbReference type="OrthoDB" id="9946219at2759"/>
<evidence type="ECO:0000256" key="4">
    <source>
        <dbReference type="ARBA" id="ARBA00022702"/>
    </source>
</evidence>
<dbReference type="HOGENOM" id="CLU_088274_0_1_1"/>
<dbReference type="Bgee" id="ENSBTAG00000049869">
    <property type="expression patterns" value="Expressed in placenta and 5 other cell types or tissues"/>
</dbReference>
<keyword evidence="7" id="KW-0325">Glycoprotein</keyword>
<dbReference type="CDD" id="cd10288">
    <property type="entry name" value="prolactin_like"/>
    <property type="match status" value="1"/>
</dbReference>
<evidence type="ECO:0000313" key="11">
    <source>
        <dbReference type="Ensembl" id="ENSBTAP00000045299.4"/>
    </source>
</evidence>
<dbReference type="InterPro" id="IPR018116">
    <property type="entry name" value="Somatotropin_CS"/>
</dbReference>
<reference evidence="10" key="1">
    <citation type="journal article" date="2015" name="Genom Data">
        <title>Third party data gene data set of eutherian growth hormone genes.</title>
        <authorList>
            <person name="Premzl M."/>
        </authorList>
    </citation>
    <scope>NUCLEOTIDE SEQUENCE</scope>
</reference>
<dbReference type="FunFam" id="1.20.1250.10:FF:000039">
    <property type="entry name" value="Placental prolactin-related protein 2"/>
    <property type="match status" value="1"/>
</dbReference>
<dbReference type="GO" id="GO:1903489">
    <property type="term" value="P:positive regulation of lactation"/>
    <property type="evidence" value="ECO:0000318"/>
    <property type="project" value="GO_Central"/>
</dbReference>